<feature type="domain" description="Transglutaminase-like" evidence="2">
    <location>
        <begin position="509"/>
        <end position="584"/>
    </location>
</feature>
<proteinExistence type="predicted"/>
<feature type="transmembrane region" description="Helical" evidence="1">
    <location>
        <begin position="49"/>
        <end position="68"/>
    </location>
</feature>
<name>A0ABU5ZQM0_9BACL</name>
<dbReference type="Pfam" id="PF11992">
    <property type="entry name" value="TgpA_N"/>
    <property type="match status" value="1"/>
</dbReference>
<keyword evidence="1" id="KW-0812">Transmembrane</keyword>
<dbReference type="InterPro" id="IPR021878">
    <property type="entry name" value="TgpA_N"/>
</dbReference>
<keyword evidence="1" id="KW-1133">Transmembrane helix</keyword>
<dbReference type="PANTHER" id="PTHR42736:SF1">
    <property type="entry name" value="PROTEIN-GLUTAMINE GAMMA-GLUTAMYLTRANSFERASE"/>
    <property type="match status" value="1"/>
</dbReference>
<dbReference type="InterPro" id="IPR052901">
    <property type="entry name" value="Bact_TGase-like"/>
</dbReference>
<dbReference type="PANTHER" id="PTHR42736">
    <property type="entry name" value="PROTEIN-GLUTAMINE GAMMA-GLUTAMYLTRANSFERASE"/>
    <property type="match status" value="1"/>
</dbReference>
<feature type="transmembrane region" description="Helical" evidence="1">
    <location>
        <begin position="20"/>
        <end position="37"/>
    </location>
</feature>
<evidence type="ECO:0000313" key="3">
    <source>
        <dbReference type="EMBL" id="MEB3103881.1"/>
    </source>
</evidence>
<protein>
    <submittedName>
        <fullName evidence="3">Transglutaminase domain-containing protein</fullName>
    </submittedName>
</protein>
<dbReference type="RefSeq" id="WP_371756008.1">
    <property type="nucleotide sequence ID" value="NZ_JAYJLD010000056.1"/>
</dbReference>
<dbReference type="SMART" id="SM00460">
    <property type="entry name" value="TGc"/>
    <property type="match status" value="1"/>
</dbReference>
<gene>
    <name evidence="3" type="ORF">VF724_19885</name>
</gene>
<dbReference type="SUPFAM" id="SSF54001">
    <property type="entry name" value="Cysteine proteinases"/>
    <property type="match status" value="1"/>
</dbReference>
<keyword evidence="1" id="KW-0472">Membrane</keyword>
<feature type="transmembrane region" description="Helical" evidence="1">
    <location>
        <begin position="212"/>
        <end position="233"/>
    </location>
</feature>
<sequence length="790" mass="87746">MLEFHESRKGGMPSPVSRAWSIVISAGLFLLIAQWLRPLDEIPEITGLYDIRPILISIGFYLFVDALAIHPAAGWTLKTAASLALVGYLFGYQAWSGQSLNLYFEVLVRDVRHLLQGDLVDLSAENRTLMFMIGLALIVSVLHSLIELNQRVLGLVLLTVVYLLALQFWPGIDTGWEIVQTLAVGLIYLSLLNINRVKRKFSIARINRNWPILWIPGSLFVVSAALSLGMALADPHAGMPAPFQWTVSIPWLDRFTAVGSKLASLGADSFGSAPARTGYGNDDSRLGGSLVQDQGVAFIAKTDRLTYWRGEAKNIYDGRGWSEIRNDLYQGDMYSPFPSILGGGGEISANNGQQEKTINQEIVLNDKSLGNLFFSGGSIDSLQAVLSDRGAPVTAGKVWIDRVEGKYSLGSPGQALSYYKMKVSLPQSDPEVLKKDAGAYPRNIEINDLQLPEKLPERVVRLAKQITAGLDNNYDRAKAIEQYLRSHYSYNLRTSGYPAENEDFVDHFLFVEKQGYCDYFSTAMAVMLRAVHIPARWVKGFAPGEEINTDSSGEITVKVLNLHAHSWVEVYFPQSGWVPFDPTPGFSGFEGGSGLPVEAGMPAPASADQPGGTVLHTVQGSASLKDVNSAAAKLMERMFPAGMKQDPALKSTWPDMLGTVKQRIGGVWTEKMPSPAIYWIGLGVFLFGLPIWALRFVRRKRPAPFRQAAFQEYSLRVMERFWRKIFAKFGALGRNQTLREYVVSLKLSDGSKLEPLAEFVRLYEQARYGRPERGEFSEQVIRKLWQEIGK</sequence>
<dbReference type="InterPro" id="IPR002931">
    <property type="entry name" value="Transglutaminase-like"/>
</dbReference>
<feature type="transmembrane region" description="Helical" evidence="1">
    <location>
        <begin position="75"/>
        <end position="95"/>
    </location>
</feature>
<dbReference type="Proteomes" id="UP001310386">
    <property type="component" value="Unassembled WGS sequence"/>
</dbReference>
<organism evidence="3 4">
    <name type="scientific">Ferviditalea candida</name>
    <dbReference type="NCBI Taxonomy" id="3108399"/>
    <lineage>
        <taxon>Bacteria</taxon>
        <taxon>Bacillati</taxon>
        <taxon>Bacillota</taxon>
        <taxon>Bacilli</taxon>
        <taxon>Bacillales</taxon>
        <taxon>Paenibacillaceae</taxon>
        <taxon>Ferviditalea</taxon>
    </lineage>
</organism>
<feature type="transmembrane region" description="Helical" evidence="1">
    <location>
        <begin position="128"/>
        <end position="145"/>
    </location>
</feature>
<reference evidence="3" key="1">
    <citation type="submission" date="2023-12" db="EMBL/GenBank/DDBJ databases">
        <title>Fervidustalea candida gen. nov., sp. nov., a novel member of the family Paenibacillaceae isolated from a geothermal area.</title>
        <authorList>
            <person name="Li W.-J."/>
            <person name="Jiao J.-Y."/>
            <person name="Chen Y."/>
        </authorList>
    </citation>
    <scope>NUCLEOTIDE SEQUENCE</scope>
    <source>
        <strain evidence="3">SYSU GA230002</strain>
    </source>
</reference>
<dbReference type="InterPro" id="IPR038765">
    <property type="entry name" value="Papain-like_cys_pep_sf"/>
</dbReference>
<evidence type="ECO:0000313" key="4">
    <source>
        <dbReference type="Proteomes" id="UP001310386"/>
    </source>
</evidence>
<accession>A0ABU5ZQM0</accession>
<feature type="transmembrane region" description="Helical" evidence="1">
    <location>
        <begin position="175"/>
        <end position="192"/>
    </location>
</feature>
<dbReference type="Gene3D" id="3.10.620.30">
    <property type="match status" value="1"/>
</dbReference>
<feature type="transmembrane region" description="Helical" evidence="1">
    <location>
        <begin position="152"/>
        <end position="169"/>
    </location>
</feature>
<dbReference type="EMBL" id="JAYJLD010000056">
    <property type="protein sequence ID" value="MEB3103881.1"/>
    <property type="molecule type" value="Genomic_DNA"/>
</dbReference>
<dbReference type="Pfam" id="PF01841">
    <property type="entry name" value="Transglut_core"/>
    <property type="match status" value="1"/>
</dbReference>
<keyword evidence="4" id="KW-1185">Reference proteome</keyword>
<evidence type="ECO:0000259" key="2">
    <source>
        <dbReference type="SMART" id="SM00460"/>
    </source>
</evidence>
<comment type="caution">
    <text evidence="3">The sequence shown here is derived from an EMBL/GenBank/DDBJ whole genome shotgun (WGS) entry which is preliminary data.</text>
</comment>
<feature type="transmembrane region" description="Helical" evidence="1">
    <location>
        <begin position="676"/>
        <end position="697"/>
    </location>
</feature>
<evidence type="ECO:0000256" key="1">
    <source>
        <dbReference type="SAM" id="Phobius"/>
    </source>
</evidence>